<dbReference type="Pfam" id="PF00072">
    <property type="entry name" value="Response_reg"/>
    <property type="match status" value="1"/>
</dbReference>
<dbReference type="AlphaFoldDB" id="A0A1D8AYE5"/>
<dbReference type="Pfam" id="PF00196">
    <property type="entry name" value="GerE"/>
    <property type="match status" value="1"/>
</dbReference>
<keyword evidence="1 5" id="KW-0597">Phosphoprotein</keyword>
<name>A0A1D8AYE5_9BACT</name>
<feature type="domain" description="Response regulatory" evidence="7">
    <location>
        <begin position="19"/>
        <end position="135"/>
    </location>
</feature>
<dbReference type="KEGG" id="obg:Verru16b_02999"/>
<keyword evidence="9" id="KW-1185">Reference proteome</keyword>
<dbReference type="PROSITE" id="PS50110">
    <property type="entry name" value="RESPONSE_REGULATORY"/>
    <property type="match status" value="1"/>
</dbReference>
<dbReference type="EMBL" id="CP016094">
    <property type="protein sequence ID" value="AOS45908.1"/>
    <property type="molecule type" value="Genomic_DNA"/>
</dbReference>
<dbReference type="SMART" id="SM00448">
    <property type="entry name" value="REC"/>
    <property type="match status" value="1"/>
</dbReference>
<dbReference type="PANTHER" id="PTHR43214">
    <property type="entry name" value="TWO-COMPONENT RESPONSE REGULATOR"/>
    <property type="match status" value="1"/>
</dbReference>
<dbReference type="InterPro" id="IPR058245">
    <property type="entry name" value="NreC/VraR/RcsB-like_REC"/>
</dbReference>
<dbReference type="InterPro" id="IPR039420">
    <property type="entry name" value="WalR-like"/>
</dbReference>
<evidence type="ECO:0000256" key="4">
    <source>
        <dbReference type="ARBA" id="ARBA00023163"/>
    </source>
</evidence>
<dbReference type="STRING" id="1838286.Verru16b_02999"/>
<feature type="domain" description="HTH luxR-type" evidence="6">
    <location>
        <begin position="159"/>
        <end position="224"/>
    </location>
</feature>
<keyword evidence="2" id="KW-0805">Transcription regulation</keyword>
<dbReference type="PRINTS" id="PR00038">
    <property type="entry name" value="HTHLUXR"/>
</dbReference>
<dbReference type="InterPro" id="IPR000792">
    <property type="entry name" value="Tscrpt_reg_LuxR_C"/>
</dbReference>
<evidence type="ECO:0000259" key="6">
    <source>
        <dbReference type="PROSITE" id="PS50043"/>
    </source>
</evidence>
<dbReference type="Gene3D" id="3.40.50.2300">
    <property type="match status" value="1"/>
</dbReference>
<protein>
    <submittedName>
        <fullName evidence="8">Virulence factors putative positive transcription regulator BvgA</fullName>
    </submittedName>
</protein>
<feature type="modified residue" description="4-aspartylphosphate" evidence="5">
    <location>
        <position position="70"/>
    </location>
</feature>
<evidence type="ECO:0000313" key="9">
    <source>
        <dbReference type="Proteomes" id="UP000095228"/>
    </source>
</evidence>
<dbReference type="SMART" id="SM00421">
    <property type="entry name" value="HTH_LUXR"/>
    <property type="match status" value="1"/>
</dbReference>
<organism evidence="8 9">
    <name type="scientific">Lacunisphaera limnophila</name>
    <dbReference type="NCBI Taxonomy" id="1838286"/>
    <lineage>
        <taxon>Bacteria</taxon>
        <taxon>Pseudomonadati</taxon>
        <taxon>Verrucomicrobiota</taxon>
        <taxon>Opitutia</taxon>
        <taxon>Opitutales</taxon>
        <taxon>Opitutaceae</taxon>
        <taxon>Lacunisphaera</taxon>
    </lineage>
</organism>
<dbReference type="SUPFAM" id="SSF46894">
    <property type="entry name" value="C-terminal effector domain of the bipartite response regulators"/>
    <property type="match status" value="1"/>
</dbReference>
<dbReference type="CDD" id="cd17535">
    <property type="entry name" value="REC_NarL-like"/>
    <property type="match status" value="1"/>
</dbReference>
<dbReference type="CDD" id="cd06170">
    <property type="entry name" value="LuxR_C_like"/>
    <property type="match status" value="1"/>
</dbReference>
<accession>A0A1D8AYE5</accession>
<evidence type="ECO:0000256" key="5">
    <source>
        <dbReference type="PROSITE-ProRule" id="PRU00169"/>
    </source>
</evidence>
<reference evidence="8 9" key="1">
    <citation type="submission" date="2016-06" db="EMBL/GenBank/DDBJ databases">
        <title>Three novel species with peptidoglycan cell walls form the new genus Lacunisphaera gen. nov. in the family Opitutaceae of the verrucomicrobial subdivision 4.</title>
        <authorList>
            <person name="Rast P."/>
            <person name="Gloeckner I."/>
            <person name="Jogler M."/>
            <person name="Boedeker C."/>
            <person name="Jeske O."/>
            <person name="Wiegand S."/>
            <person name="Reinhardt R."/>
            <person name="Schumann P."/>
            <person name="Rohde M."/>
            <person name="Spring S."/>
            <person name="Gloeckner F.O."/>
            <person name="Jogler C."/>
        </authorList>
    </citation>
    <scope>NUCLEOTIDE SEQUENCE [LARGE SCALE GENOMIC DNA]</scope>
    <source>
        <strain evidence="8 9">IG16b</strain>
    </source>
</reference>
<gene>
    <name evidence="8" type="primary">bvgA</name>
    <name evidence="8" type="ORF">Verru16b_02999</name>
</gene>
<dbReference type="InterPro" id="IPR001789">
    <property type="entry name" value="Sig_transdc_resp-reg_receiver"/>
</dbReference>
<dbReference type="PROSITE" id="PS00622">
    <property type="entry name" value="HTH_LUXR_1"/>
    <property type="match status" value="1"/>
</dbReference>
<sequence length="240" mass="26070">MGKSPSLTVETGPATKAVSVVIVDDHPVLVSYLTELLQRNERYKVVGRADTAKGALEVCREKKPALVFLDIVLLDSNDLTCLRQLRLEFPRIRVLVFTGRLGTTLVGDLLLAGANGILGKTVRMQEIIEATDRVADGGMYLCAQACDSVRKLVAAAPPDRTRRPELSRQELTVLQHIAAGLSTKQIASKMELSQNTINAFRGRLMKKTGRHTTADLVLHAARLGLVRVPGLRVATTNPTG</sequence>
<dbReference type="SUPFAM" id="SSF52172">
    <property type="entry name" value="CheY-like"/>
    <property type="match status" value="1"/>
</dbReference>
<evidence type="ECO:0000259" key="7">
    <source>
        <dbReference type="PROSITE" id="PS50110"/>
    </source>
</evidence>
<dbReference type="InterPro" id="IPR011006">
    <property type="entry name" value="CheY-like_superfamily"/>
</dbReference>
<dbReference type="GO" id="GO:0006355">
    <property type="term" value="P:regulation of DNA-templated transcription"/>
    <property type="evidence" value="ECO:0007669"/>
    <property type="project" value="InterPro"/>
</dbReference>
<keyword evidence="3" id="KW-0238">DNA-binding</keyword>
<proteinExistence type="predicted"/>
<evidence type="ECO:0000256" key="1">
    <source>
        <dbReference type="ARBA" id="ARBA00022553"/>
    </source>
</evidence>
<keyword evidence="4" id="KW-0804">Transcription</keyword>
<evidence type="ECO:0000256" key="2">
    <source>
        <dbReference type="ARBA" id="ARBA00023015"/>
    </source>
</evidence>
<dbReference type="GO" id="GO:0003677">
    <property type="term" value="F:DNA binding"/>
    <property type="evidence" value="ECO:0007669"/>
    <property type="project" value="UniProtKB-KW"/>
</dbReference>
<dbReference type="Proteomes" id="UP000095228">
    <property type="component" value="Chromosome"/>
</dbReference>
<dbReference type="InterPro" id="IPR016032">
    <property type="entry name" value="Sig_transdc_resp-reg_C-effctor"/>
</dbReference>
<dbReference type="PROSITE" id="PS50043">
    <property type="entry name" value="HTH_LUXR_2"/>
    <property type="match status" value="1"/>
</dbReference>
<dbReference type="GO" id="GO:0000160">
    <property type="term" value="P:phosphorelay signal transduction system"/>
    <property type="evidence" value="ECO:0007669"/>
    <property type="project" value="InterPro"/>
</dbReference>
<dbReference type="PANTHER" id="PTHR43214:SF41">
    <property type="entry name" value="NITRATE_NITRITE RESPONSE REGULATOR PROTEIN NARP"/>
    <property type="match status" value="1"/>
</dbReference>
<evidence type="ECO:0000256" key="3">
    <source>
        <dbReference type="ARBA" id="ARBA00023125"/>
    </source>
</evidence>
<evidence type="ECO:0000313" key="8">
    <source>
        <dbReference type="EMBL" id="AOS45908.1"/>
    </source>
</evidence>